<keyword evidence="5" id="KW-1185">Reference proteome</keyword>
<dbReference type="PANTHER" id="PTHR23024">
    <property type="entry name" value="ARYLACETAMIDE DEACETYLASE"/>
    <property type="match status" value="1"/>
</dbReference>
<dbReference type="InterPro" id="IPR029058">
    <property type="entry name" value="AB_hydrolase_fold"/>
</dbReference>
<sequence length="282" mass="30170">GVASRDVKLGGGDGRVWVRLYLPAAALQINSKRKLPIVVHVHGGGFVRFSAATSSYHDFCKKVATDATALVVSLNHRLAPASCLPAAYQDLVSALHWLRAQALLSTSDGDASYADFSSLIFMGGSSGGNIVHNALLMVLESSKSKRALLPPLSFAAQILLQPFFGGAHRTASELRLSDGPILTLAMSDQLWSLALPDGASRDHPFCDPLAAAQPLPCNLPPALVIVGGRDLLHDRQVAYADFLRKSGVEVKLVEYPDATHGFVTPDGTVSYVFMPEVLQFIR</sequence>
<dbReference type="InterPro" id="IPR002168">
    <property type="entry name" value="Lipase_GDXG_HIS_AS"/>
</dbReference>
<dbReference type="EMBL" id="GL377705">
    <property type="protein sequence ID" value="EFJ06192.1"/>
    <property type="molecule type" value="Genomic_DNA"/>
</dbReference>
<evidence type="ECO:0000313" key="4">
    <source>
        <dbReference type="EMBL" id="EFJ06192.1"/>
    </source>
</evidence>
<feature type="non-terminal residue" evidence="4">
    <location>
        <position position="282"/>
    </location>
</feature>
<name>D8TAV1_SELML</name>
<dbReference type="InParanoid" id="D8TAV1"/>
<organism evidence="5">
    <name type="scientific">Selaginella moellendorffii</name>
    <name type="common">Spikemoss</name>
    <dbReference type="NCBI Taxonomy" id="88036"/>
    <lineage>
        <taxon>Eukaryota</taxon>
        <taxon>Viridiplantae</taxon>
        <taxon>Streptophyta</taxon>
        <taxon>Embryophyta</taxon>
        <taxon>Tracheophyta</taxon>
        <taxon>Lycopodiopsida</taxon>
        <taxon>Selaginellales</taxon>
        <taxon>Selaginellaceae</taxon>
        <taxon>Selaginella</taxon>
    </lineage>
</organism>
<dbReference type="InterPro" id="IPR050466">
    <property type="entry name" value="Carboxylest/Gibb_receptor"/>
</dbReference>
<feature type="non-terminal residue" evidence="4">
    <location>
        <position position="1"/>
    </location>
</feature>
<dbReference type="Gene3D" id="3.40.50.1820">
    <property type="entry name" value="alpha/beta hydrolase"/>
    <property type="match status" value="1"/>
</dbReference>
<protein>
    <recommendedName>
        <fullName evidence="3">Alpha/beta hydrolase fold-3 domain-containing protein</fullName>
    </recommendedName>
</protein>
<dbReference type="HOGENOM" id="CLU_012494_22_1_1"/>
<accession>D8TAV1</accession>
<dbReference type="PANTHER" id="PTHR23024:SF113">
    <property type="entry name" value="CARBOXYLESTERASE 8-RELATED"/>
    <property type="match status" value="1"/>
</dbReference>
<dbReference type="Proteomes" id="UP000001514">
    <property type="component" value="Unassembled WGS sequence"/>
</dbReference>
<dbReference type="eggNOG" id="KOG1515">
    <property type="taxonomic scope" value="Eukaryota"/>
</dbReference>
<evidence type="ECO:0000256" key="2">
    <source>
        <dbReference type="ARBA" id="ARBA00022801"/>
    </source>
</evidence>
<reference evidence="4 5" key="1">
    <citation type="journal article" date="2011" name="Science">
        <title>The Selaginella genome identifies genetic changes associated with the evolution of vascular plants.</title>
        <authorList>
            <person name="Banks J.A."/>
            <person name="Nishiyama T."/>
            <person name="Hasebe M."/>
            <person name="Bowman J.L."/>
            <person name="Gribskov M."/>
            <person name="dePamphilis C."/>
            <person name="Albert V.A."/>
            <person name="Aono N."/>
            <person name="Aoyama T."/>
            <person name="Ambrose B.A."/>
            <person name="Ashton N.W."/>
            <person name="Axtell M.J."/>
            <person name="Barker E."/>
            <person name="Barker M.S."/>
            <person name="Bennetzen J.L."/>
            <person name="Bonawitz N.D."/>
            <person name="Chapple C."/>
            <person name="Cheng C."/>
            <person name="Correa L.G."/>
            <person name="Dacre M."/>
            <person name="DeBarry J."/>
            <person name="Dreyer I."/>
            <person name="Elias M."/>
            <person name="Engstrom E.M."/>
            <person name="Estelle M."/>
            <person name="Feng L."/>
            <person name="Finet C."/>
            <person name="Floyd S.K."/>
            <person name="Frommer W.B."/>
            <person name="Fujita T."/>
            <person name="Gramzow L."/>
            <person name="Gutensohn M."/>
            <person name="Harholt J."/>
            <person name="Hattori M."/>
            <person name="Heyl A."/>
            <person name="Hirai T."/>
            <person name="Hiwatashi Y."/>
            <person name="Ishikawa M."/>
            <person name="Iwata M."/>
            <person name="Karol K.G."/>
            <person name="Koehler B."/>
            <person name="Kolukisaoglu U."/>
            <person name="Kubo M."/>
            <person name="Kurata T."/>
            <person name="Lalonde S."/>
            <person name="Li K."/>
            <person name="Li Y."/>
            <person name="Litt A."/>
            <person name="Lyons E."/>
            <person name="Manning G."/>
            <person name="Maruyama T."/>
            <person name="Michael T.P."/>
            <person name="Mikami K."/>
            <person name="Miyazaki S."/>
            <person name="Morinaga S."/>
            <person name="Murata T."/>
            <person name="Mueller-Roeber B."/>
            <person name="Nelson D.R."/>
            <person name="Obara M."/>
            <person name="Oguri Y."/>
            <person name="Olmstead R.G."/>
            <person name="Onodera N."/>
            <person name="Petersen B.L."/>
            <person name="Pils B."/>
            <person name="Prigge M."/>
            <person name="Rensing S.A."/>
            <person name="Riano-Pachon D.M."/>
            <person name="Roberts A.W."/>
            <person name="Sato Y."/>
            <person name="Scheller H.V."/>
            <person name="Schulz B."/>
            <person name="Schulz C."/>
            <person name="Shakirov E.V."/>
            <person name="Shibagaki N."/>
            <person name="Shinohara N."/>
            <person name="Shippen D.E."/>
            <person name="Soerensen I."/>
            <person name="Sotooka R."/>
            <person name="Sugimoto N."/>
            <person name="Sugita M."/>
            <person name="Sumikawa N."/>
            <person name="Tanurdzic M."/>
            <person name="Theissen G."/>
            <person name="Ulvskov P."/>
            <person name="Wakazuki S."/>
            <person name="Weng J.K."/>
            <person name="Willats W.W."/>
            <person name="Wipf D."/>
            <person name="Wolf P.G."/>
            <person name="Yang L."/>
            <person name="Zimmer A.D."/>
            <person name="Zhu Q."/>
            <person name="Mitros T."/>
            <person name="Hellsten U."/>
            <person name="Loque D."/>
            <person name="Otillar R."/>
            <person name="Salamov A."/>
            <person name="Schmutz J."/>
            <person name="Shapiro H."/>
            <person name="Lindquist E."/>
            <person name="Lucas S."/>
            <person name="Rokhsar D."/>
            <person name="Grigoriev I.V."/>
        </authorList>
    </citation>
    <scope>NUCLEOTIDE SEQUENCE [LARGE SCALE GENOMIC DNA]</scope>
</reference>
<dbReference type="Gramene" id="EFJ06192">
    <property type="protein sequence ID" value="EFJ06192"/>
    <property type="gene ID" value="SELMODRAFT_24539"/>
</dbReference>
<dbReference type="InterPro" id="IPR013094">
    <property type="entry name" value="AB_hydrolase_3"/>
</dbReference>
<proteinExistence type="inferred from homology"/>
<dbReference type="AlphaFoldDB" id="D8TAV1"/>
<gene>
    <name evidence="4" type="ORF">SELMODRAFT_24539</name>
</gene>
<comment type="similarity">
    <text evidence="1">Belongs to the 'GDXG' lipolytic enzyme family.</text>
</comment>
<dbReference type="SUPFAM" id="SSF53474">
    <property type="entry name" value="alpha/beta-Hydrolases"/>
    <property type="match status" value="1"/>
</dbReference>
<dbReference type="GO" id="GO:0016787">
    <property type="term" value="F:hydrolase activity"/>
    <property type="evidence" value="ECO:0007669"/>
    <property type="project" value="UniProtKB-KW"/>
</dbReference>
<dbReference type="PROSITE" id="PS01173">
    <property type="entry name" value="LIPASE_GDXG_HIS"/>
    <property type="match status" value="1"/>
</dbReference>
<evidence type="ECO:0000259" key="3">
    <source>
        <dbReference type="Pfam" id="PF07859"/>
    </source>
</evidence>
<feature type="domain" description="Alpha/beta hydrolase fold-3" evidence="3">
    <location>
        <begin position="38"/>
        <end position="263"/>
    </location>
</feature>
<dbReference type="KEGG" id="smo:SELMODRAFT_24539"/>
<dbReference type="Pfam" id="PF07859">
    <property type="entry name" value="Abhydrolase_3"/>
    <property type="match status" value="1"/>
</dbReference>
<evidence type="ECO:0000256" key="1">
    <source>
        <dbReference type="ARBA" id="ARBA00010515"/>
    </source>
</evidence>
<keyword evidence="2" id="KW-0378">Hydrolase</keyword>
<dbReference type="OMA" id="YEFPRTA"/>
<evidence type="ECO:0000313" key="5">
    <source>
        <dbReference type="Proteomes" id="UP000001514"/>
    </source>
</evidence>
<dbReference type="STRING" id="88036.D8TAV1"/>